<evidence type="ECO:0000256" key="2">
    <source>
        <dbReference type="ARBA" id="ARBA00022692"/>
    </source>
</evidence>
<comment type="subcellular location">
    <subcellularLocation>
        <location evidence="1">Membrane</location>
        <topology evidence="1">Multi-pass membrane protein</topology>
    </subcellularLocation>
</comment>
<feature type="transmembrane region" description="Helical" evidence="5">
    <location>
        <begin position="145"/>
        <end position="172"/>
    </location>
</feature>
<evidence type="ECO:0000256" key="5">
    <source>
        <dbReference type="SAM" id="Phobius"/>
    </source>
</evidence>
<dbReference type="EMBL" id="CAJFCJ010000006">
    <property type="protein sequence ID" value="CAD5115987.1"/>
    <property type="molecule type" value="Genomic_DNA"/>
</dbReference>
<dbReference type="Pfam" id="PF13903">
    <property type="entry name" value="Claudin_2"/>
    <property type="match status" value="1"/>
</dbReference>
<evidence type="ECO:0000256" key="1">
    <source>
        <dbReference type="ARBA" id="ARBA00004141"/>
    </source>
</evidence>
<feature type="transmembrane region" description="Helical" evidence="5">
    <location>
        <begin position="95"/>
        <end position="124"/>
    </location>
</feature>
<feature type="transmembrane region" description="Helical" evidence="5">
    <location>
        <begin position="192"/>
        <end position="216"/>
    </location>
</feature>
<sequence length="268" mass="30645">MVKTMNRKEGRRWIFETGLILNFLSCLNVGLGFSTPYWIISWPRVYSPFRRLGLWEVCFSGLVLPADTSQKAYHGCWWILAPEYYKIRGWIMPPWFIFVQVAVTVSFVMELCNVILGFLAWLKVKERANDSMNNEAGLQDRSQPICLIQSITTLTIISSILKAITILVFGIMFKLDRLWLPFPYLNYPSFSYGLFILSTFFSIFAGISHFVHTVIVRDLIRAPPMKTNISMPYLSVRPEPEKVPIDQVEPIAAGSTASMNKAGMINII</sequence>
<gene>
    <name evidence="6" type="ORF">DGYR_LOCUS4666</name>
</gene>
<name>A0A7I8VN37_9ANNE</name>
<dbReference type="InterPro" id="IPR004031">
    <property type="entry name" value="PMP22/EMP/MP20/Claudin"/>
</dbReference>
<keyword evidence="7" id="KW-1185">Reference proteome</keyword>
<dbReference type="Proteomes" id="UP000549394">
    <property type="component" value="Unassembled WGS sequence"/>
</dbReference>
<comment type="caution">
    <text evidence="6">The sequence shown here is derived from an EMBL/GenBank/DDBJ whole genome shotgun (WGS) entry which is preliminary data.</text>
</comment>
<dbReference type="GO" id="GO:0016020">
    <property type="term" value="C:membrane"/>
    <property type="evidence" value="ECO:0007669"/>
    <property type="project" value="UniProtKB-SubCell"/>
</dbReference>
<dbReference type="PANTHER" id="PTHR21284">
    <property type="entry name" value="EG:80H7.2 PROTEIN"/>
    <property type="match status" value="1"/>
</dbReference>
<keyword evidence="2 5" id="KW-0812">Transmembrane</keyword>
<protein>
    <submittedName>
        <fullName evidence="6">Uncharacterized protein</fullName>
    </submittedName>
</protein>
<evidence type="ECO:0000313" key="6">
    <source>
        <dbReference type="EMBL" id="CAD5115987.1"/>
    </source>
</evidence>
<evidence type="ECO:0000256" key="4">
    <source>
        <dbReference type="ARBA" id="ARBA00023136"/>
    </source>
</evidence>
<accession>A0A7I8VN37</accession>
<feature type="transmembrane region" description="Helical" evidence="5">
    <location>
        <begin position="20"/>
        <end position="40"/>
    </location>
</feature>
<dbReference type="AlphaFoldDB" id="A0A7I8VN37"/>
<evidence type="ECO:0000313" key="7">
    <source>
        <dbReference type="Proteomes" id="UP000549394"/>
    </source>
</evidence>
<reference evidence="6 7" key="1">
    <citation type="submission" date="2020-08" db="EMBL/GenBank/DDBJ databases">
        <authorList>
            <person name="Hejnol A."/>
        </authorList>
    </citation>
    <scope>NUCLEOTIDE SEQUENCE [LARGE SCALE GENOMIC DNA]</scope>
</reference>
<organism evidence="6 7">
    <name type="scientific">Dimorphilus gyrociliatus</name>
    <dbReference type="NCBI Taxonomy" id="2664684"/>
    <lineage>
        <taxon>Eukaryota</taxon>
        <taxon>Metazoa</taxon>
        <taxon>Spiralia</taxon>
        <taxon>Lophotrochozoa</taxon>
        <taxon>Annelida</taxon>
        <taxon>Polychaeta</taxon>
        <taxon>Polychaeta incertae sedis</taxon>
        <taxon>Dinophilidae</taxon>
        <taxon>Dimorphilus</taxon>
    </lineage>
</organism>
<evidence type="ECO:0000256" key="3">
    <source>
        <dbReference type="ARBA" id="ARBA00022989"/>
    </source>
</evidence>
<dbReference type="PANTHER" id="PTHR21284:SF12">
    <property type="entry name" value="EG:80H7.2 PROTEIN"/>
    <property type="match status" value="1"/>
</dbReference>
<dbReference type="OrthoDB" id="6140671at2759"/>
<keyword evidence="4 5" id="KW-0472">Membrane</keyword>
<proteinExistence type="predicted"/>
<keyword evidence="3 5" id="KW-1133">Transmembrane helix</keyword>
<dbReference type="Gene3D" id="1.20.140.150">
    <property type="match status" value="1"/>
</dbReference>